<dbReference type="Proteomes" id="UP000287651">
    <property type="component" value="Unassembled WGS sequence"/>
</dbReference>
<comment type="caution">
    <text evidence="1">The sequence shown here is derived from an EMBL/GenBank/DDBJ whole genome shotgun (WGS) entry which is preliminary data.</text>
</comment>
<name>A0A426XE59_ENSVE</name>
<accession>A0A426XE59</accession>
<sequence>MSFQKTLRTPSPLAHTAIASTGGRDVASSHSHRSGHGRPLLCRCCRLYPQPLPVRATTTAIASELLLHATATAFTGWRSHGHRLCAAAARVWTSSLKCDLCPQAARPATLAGPRCAIAALAQPRCAAAALARP</sequence>
<proteinExistence type="predicted"/>
<gene>
    <name evidence="1" type="ORF">B296_00027798</name>
</gene>
<organism evidence="1 2">
    <name type="scientific">Ensete ventricosum</name>
    <name type="common">Abyssinian banana</name>
    <name type="synonym">Musa ensete</name>
    <dbReference type="NCBI Taxonomy" id="4639"/>
    <lineage>
        <taxon>Eukaryota</taxon>
        <taxon>Viridiplantae</taxon>
        <taxon>Streptophyta</taxon>
        <taxon>Embryophyta</taxon>
        <taxon>Tracheophyta</taxon>
        <taxon>Spermatophyta</taxon>
        <taxon>Magnoliopsida</taxon>
        <taxon>Liliopsida</taxon>
        <taxon>Zingiberales</taxon>
        <taxon>Musaceae</taxon>
        <taxon>Ensete</taxon>
    </lineage>
</organism>
<dbReference type="AlphaFoldDB" id="A0A426XE59"/>
<evidence type="ECO:0000313" key="2">
    <source>
        <dbReference type="Proteomes" id="UP000287651"/>
    </source>
</evidence>
<evidence type="ECO:0000313" key="1">
    <source>
        <dbReference type="EMBL" id="RRT37756.1"/>
    </source>
</evidence>
<protein>
    <submittedName>
        <fullName evidence="1">Uncharacterized protein</fullName>
    </submittedName>
</protein>
<reference evidence="1 2" key="1">
    <citation type="journal article" date="2014" name="Agronomy (Basel)">
        <title>A Draft Genome Sequence for Ensete ventricosum, the Drought-Tolerant Tree Against Hunger.</title>
        <authorList>
            <person name="Harrison J."/>
            <person name="Moore K.A."/>
            <person name="Paszkiewicz K."/>
            <person name="Jones T."/>
            <person name="Grant M."/>
            <person name="Ambacheew D."/>
            <person name="Muzemil S."/>
            <person name="Studholme D.J."/>
        </authorList>
    </citation>
    <scope>NUCLEOTIDE SEQUENCE [LARGE SCALE GENOMIC DNA]</scope>
</reference>
<dbReference type="EMBL" id="AMZH03021915">
    <property type="protein sequence ID" value="RRT37756.1"/>
    <property type="molecule type" value="Genomic_DNA"/>
</dbReference>